<feature type="region of interest" description="Disordered" evidence="1">
    <location>
        <begin position="1"/>
        <end position="25"/>
    </location>
</feature>
<accession>A0A7D5GP28</accession>
<dbReference type="GeneID" id="56034500"/>
<gene>
    <name evidence="2" type="ORF">HYG82_14375</name>
</gene>
<protein>
    <recommendedName>
        <fullName evidence="4">Glycoside hydrolase family 42 N-terminal domain-containing protein</fullName>
    </recommendedName>
</protein>
<dbReference type="SUPFAM" id="SSF51445">
    <property type="entry name" value="(Trans)glycosidases"/>
    <property type="match status" value="1"/>
</dbReference>
<evidence type="ECO:0000313" key="2">
    <source>
        <dbReference type="EMBL" id="QLG49953.1"/>
    </source>
</evidence>
<proteinExistence type="predicted"/>
<reference evidence="2 3" key="1">
    <citation type="submission" date="2020-07" db="EMBL/GenBank/DDBJ databases">
        <authorList>
            <person name="Cui H."/>
        </authorList>
    </citation>
    <scope>NUCLEOTIDE SEQUENCE [LARGE SCALE GENOMIC DNA]</scope>
    <source>
        <strain evidence="2 3">YPL8</strain>
    </source>
</reference>
<dbReference type="Proteomes" id="UP000509241">
    <property type="component" value="Chromosome"/>
</dbReference>
<dbReference type="KEGG" id="haly:HYG82_14375"/>
<dbReference type="InterPro" id="IPR017853">
    <property type="entry name" value="GH"/>
</dbReference>
<dbReference type="AlphaFoldDB" id="A0A7D5GP28"/>
<evidence type="ECO:0000256" key="1">
    <source>
        <dbReference type="SAM" id="MobiDB-lite"/>
    </source>
</evidence>
<name>A0A7D5GP28_9EURY</name>
<feature type="compositionally biased region" description="Polar residues" evidence="1">
    <location>
        <begin position="1"/>
        <end position="22"/>
    </location>
</feature>
<organism evidence="2 3">
    <name type="scientific">Natrinema halophilum</name>
    <dbReference type="NCBI Taxonomy" id="1699371"/>
    <lineage>
        <taxon>Archaea</taxon>
        <taxon>Methanobacteriati</taxon>
        <taxon>Methanobacteriota</taxon>
        <taxon>Stenosarchaea group</taxon>
        <taxon>Halobacteria</taxon>
        <taxon>Halobacteriales</taxon>
        <taxon>Natrialbaceae</taxon>
        <taxon>Natrinema</taxon>
    </lineage>
</organism>
<dbReference type="Gene3D" id="3.20.20.80">
    <property type="entry name" value="Glycosidases"/>
    <property type="match status" value="1"/>
</dbReference>
<dbReference type="OrthoDB" id="350155at2157"/>
<evidence type="ECO:0008006" key="4">
    <source>
        <dbReference type="Google" id="ProtNLM"/>
    </source>
</evidence>
<dbReference type="EMBL" id="CP058601">
    <property type="protein sequence ID" value="QLG49953.1"/>
    <property type="molecule type" value="Genomic_DNA"/>
</dbReference>
<sequence length="525" mass="60512">MEWSQTPLRITESTPENLSEPTLPSGPLVDAFGQSTVHEWEQRSESRDEITERLRRQYETAADASWPERFSRWGGDRTCQFESTGFFRTTHDGDRWWFVDPDGHPFVSVGMNCVRPRVQSCYDNLRNALTRIPDPETVGWEIHDQDEKRINHLADNFWHAFGDDWHKNWQDITEAFLRETGFNTIGNWSNQELIQECDIPYVRTLDPSYERVPTIYRGFPDVYHDEFSAEAASIAEPLVETRDDPALLGYFLENEPVWIFGDKCPAAGMLYNTEQCASRAVLVTELRKKYGDSRSLSDAWNVDVTFSEVETGRWKRPLTDTAREDLKEFSTKMVDRLYGVLSEECRKNDPNHLNLGVRYILLPPEWAEPSLKHFDVITSVSYLEQLPVEQYRAMSERYELPILVGEWHFGALDVGLPAYGICQASGQAGRASAYRKYIEHATSQPWCVGTHYFELYDQSPIGRFDGENYNIGFLDVCNNPYEELVTAARKSNGAVYELANGEREPYSESNTLLTHLFPQLNLMPD</sequence>
<evidence type="ECO:0000313" key="3">
    <source>
        <dbReference type="Proteomes" id="UP000509241"/>
    </source>
</evidence>
<dbReference type="RefSeq" id="WP_179261992.1">
    <property type="nucleotide sequence ID" value="NZ_CP058601.1"/>
</dbReference>
<keyword evidence="3" id="KW-1185">Reference proteome</keyword>